<protein>
    <submittedName>
        <fullName evidence="1">Uncharacterized protein</fullName>
    </submittedName>
</protein>
<evidence type="ECO:0000313" key="2">
    <source>
        <dbReference type="Proteomes" id="UP000236047"/>
    </source>
</evidence>
<name>A0A2N8P8V1_STRNR</name>
<organism evidence="1 2">
    <name type="scientific">Streptomyces noursei</name>
    <name type="common">Streptomyces albulus</name>
    <dbReference type="NCBI Taxonomy" id="1971"/>
    <lineage>
        <taxon>Bacteria</taxon>
        <taxon>Bacillati</taxon>
        <taxon>Actinomycetota</taxon>
        <taxon>Actinomycetes</taxon>
        <taxon>Kitasatosporales</taxon>
        <taxon>Streptomycetaceae</taxon>
        <taxon>Streptomyces</taxon>
    </lineage>
</organism>
<comment type="caution">
    <text evidence="1">The sequence shown here is derived from an EMBL/GenBank/DDBJ whole genome shotgun (WGS) entry which is preliminary data.</text>
</comment>
<sequence>MKIRIKAGAEVDFLTKDELNQVLTDQLGPWRGGVRYKRIPYSGTLPVTVDAPESGFVWSVKLLSAVFDARSPLRVYTQTTDPSSLVGVERGDEVDHVMRWHDNQLILFGTQPLIVAGSGVAEHATGLMYVAEVPVGREWQL</sequence>
<proteinExistence type="predicted"/>
<keyword evidence="2" id="KW-1185">Reference proteome</keyword>
<dbReference type="EMBL" id="LJSN01000003">
    <property type="protein sequence ID" value="PNE37435.1"/>
    <property type="molecule type" value="Genomic_DNA"/>
</dbReference>
<gene>
    <name evidence="1" type="ORF">AOB60_24310</name>
</gene>
<dbReference type="RefSeq" id="WP_102925140.1">
    <property type="nucleotide sequence ID" value="NZ_LJSN01000003.1"/>
</dbReference>
<accession>A0A2N8P8V1</accession>
<dbReference type="Proteomes" id="UP000236047">
    <property type="component" value="Unassembled WGS sequence"/>
</dbReference>
<evidence type="ECO:0000313" key="1">
    <source>
        <dbReference type="EMBL" id="PNE37435.1"/>
    </source>
</evidence>
<dbReference type="AlphaFoldDB" id="A0A2N8P8V1"/>
<reference evidence="2" key="1">
    <citation type="submission" date="2015-09" db="EMBL/GenBank/DDBJ databases">
        <authorList>
            <person name="Graham D.E."/>
            <person name="Mahan K.M."/>
            <person name="Klingeman D.M."/>
            <person name="Fida T."/>
            <person name="Giannone R.J."/>
            <person name="Hettich R.L."/>
            <person name="Parry R.J."/>
            <person name="Spain J.C."/>
        </authorList>
    </citation>
    <scope>NUCLEOTIDE SEQUENCE [LARGE SCALE GENOMIC DNA]</scope>
    <source>
        <strain evidence="2">JCM 4701</strain>
    </source>
</reference>